<dbReference type="EMBL" id="QICL01000058">
    <property type="protein sequence ID" value="PXV57119.1"/>
    <property type="molecule type" value="Genomic_DNA"/>
</dbReference>
<protein>
    <recommendedName>
        <fullName evidence="18">Phosphatidylcholine 1-acylhydrolase</fullName>
        <ecNumber evidence="6">3.1.1.32</ecNumber>
        <ecNumber evidence="7">3.1.1.4</ecNumber>
    </recommendedName>
</protein>
<evidence type="ECO:0000256" key="12">
    <source>
        <dbReference type="ARBA" id="ARBA00022801"/>
    </source>
</evidence>
<dbReference type="GO" id="GO:0004623">
    <property type="term" value="F:phospholipase A2 activity"/>
    <property type="evidence" value="ECO:0007669"/>
    <property type="project" value="UniProtKB-EC"/>
</dbReference>
<dbReference type="Pfam" id="PF02253">
    <property type="entry name" value="PLA1"/>
    <property type="match status" value="1"/>
</dbReference>
<evidence type="ECO:0000256" key="4">
    <source>
        <dbReference type="ARBA" id="ARBA00010525"/>
    </source>
</evidence>
<evidence type="ECO:0000256" key="6">
    <source>
        <dbReference type="ARBA" id="ARBA00013179"/>
    </source>
</evidence>
<keyword evidence="16" id="KW-0472">Membrane</keyword>
<dbReference type="EC" id="3.1.1.32" evidence="6"/>
<keyword evidence="10 20" id="KW-0479">Metal-binding</keyword>
<dbReference type="RefSeq" id="WP_110312779.1">
    <property type="nucleotide sequence ID" value="NZ_QICL01000058.1"/>
</dbReference>
<evidence type="ECO:0000256" key="11">
    <source>
        <dbReference type="ARBA" id="ARBA00022729"/>
    </source>
</evidence>
<feature type="binding site" description="in dimeric form" evidence="20">
    <location>
        <position position="199"/>
    </location>
    <ligand>
        <name>Ca(2+)</name>
        <dbReference type="ChEBI" id="CHEBI:29108"/>
        <label>1</label>
    </ligand>
</feature>
<dbReference type="PANTHER" id="PTHR40457">
    <property type="entry name" value="PHOSPHOLIPASE A1"/>
    <property type="match status" value="1"/>
</dbReference>
<keyword evidence="13 20" id="KW-0106">Calcium</keyword>
<dbReference type="GO" id="GO:0046872">
    <property type="term" value="F:metal ion binding"/>
    <property type="evidence" value="ECO:0007669"/>
    <property type="project" value="UniProtKB-KW"/>
</dbReference>
<evidence type="ECO:0000256" key="3">
    <source>
        <dbReference type="ARBA" id="ARBA00004571"/>
    </source>
</evidence>
<gene>
    <name evidence="21" type="ORF">CLV62_1587</name>
</gene>
<evidence type="ECO:0000256" key="17">
    <source>
        <dbReference type="ARBA" id="ARBA00023237"/>
    </source>
</evidence>
<evidence type="ECO:0000256" key="20">
    <source>
        <dbReference type="PIRSR" id="PIRSR603187-2"/>
    </source>
</evidence>
<evidence type="ECO:0000256" key="15">
    <source>
        <dbReference type="ARBA" id="ARBA00023098"/>
    </source>
</evidence>
<evidence type="ECO:0000256" key="8">
    <source>
        <dbReference type="ARBA" id="ARBA00022452"/>
    </source>
</evidence>
<keyword evidence="8" id="KW-1134">Transmembrane beta strand</keyword>
<dbReference type="Proteomes" id="UP000247973">
    <property type="component" value="Unassembled WGS sequence"/>
</dbReference>
<feature type="binding site" description="in dimeric form" evidence="20">
    <location>
        <position position="155"/>
    </location>
    <ligand>
        <name>Ca(2+)</name>
        <dbReference type="ChEBI" id="CHEBI:29108"/>
        <label>1</label>
    </ligand>
</feature>
<dbReference type="InterPro" id="IPR003187">
    <property type="entry name" value="PLipase_A1"/>
</dbReference>
<evidence type="ECO:0000256" key="14">
    <source>
        <dbReference type="ARBA" id="ARBA00022963"/>
    </source>
</evidence>
<comment type="catalytic activity">
    <reaction evidence="2">
        <text>a 1,2-diacyl-sn-glycero-3-phosphocholine + H2O = a 1-acyl-sn-glycero-3-phosphocholine + a fatty acid + H(+)</text>
        <dbReference type="Rhea" id="RHEA:15801"/>
        <dbReference type="ChEBI" id="CHEBI:15377"/>
        <dbReference type="ChEBI" id="CHEBI:15378"/>
        <dbReference type="ChEBI" id="CHEBI:28868"/>
        <dbReference type="ChEBI" id="CHEBI:57643"/>
        <dbReference type="ChEBI" id="CHEBI:58168"/>
        <dbReference type="EC" id="3.1.1.4"/>
    </reaction>
</comment>
<evidence type="ECO:0000313" key="22">
    <source>
        <dbReference type="Proteomes" id="UP000247973"/>
    </source>
</evidence>
<feature type="active site" description="Proton acceptor" evidence="19">
    <location>
        <position position="189"/>
    </location>
</feature>
<comment type="cofactor">
    <cofactor evidence="20">
        <name>Ca(2+)</name>
        <dbReference type="ChEBI" id="CHEBI:29108"/>
    </cofactor>
    <text evidence="20">Binds 1 Ca(2+) ion per monomer.</text>
</comment>
<keyword evidence="14" id="KW-0442">Lipid degradation</keyword>
<dbReference type="EC" id="3.1.1.4" evidence="7"/>
<evidence type="ECO:0000256" key="18">
    <source>
        <dbReference type="ARBA" id="ARBA00032375"/>
    </source>
</evidence>
<accession>A0A2V3PH47</accession>
<evidence type="ECO:0000256" key="1">
    <source>
        <dbReference type="ARBA" id="ARBA00000111"/>
    </source>
</evidence>
<dbReference type="OrthoDB" id="188433at2"/>
<reference evidence="21 22" key="1">
    <citation type="submission" date="2018-03" db="EMBL/GenBank/DDBJ databases">
        <title>Genomic Encyclopedia of Archaeal and Bacterial Type Strains, Phase II (KMG-II): from individual species to whole genera.</title>
        <authorList>
            <person name="Goeker M."/>
        </authorList>
    </citation>
    <scope>NUCLEOTIDE SEQUENCE [LARGE SCALE GENOMIC DNA]</scope>
    <source>
        <strain evidence="21 22">DSM 100214</strain>
    </source>
</reference>
<evidence type="ECO:0000256" key="7">
    <source>
        <dbReference type="ARBA" id="ARBA00013278"/>
    </source>
</evidence>
<keyword evidence="17" id="KW-0998">Cell outer membrane</keyword>
<sequence>MYKLNKGKKAAFFLFLFVIGNITLLFGQDSEIRDHTEPREYKKYKCKGLFSSDSTTVSRFNQKADQVLNSVFKPDREFIADSLIKAFDDSPSFSIYKDNYVVVGTELLRNPDRNNSDAKFQISFSQRLTNSILPFRTYLFLTYTQLAFWDVFQESFPFRDINFNPTIGLAKPLVYKNRYLGEISFQLEHESNGKDGEDSRSWNKVSFAGQFKINHHWSYFTKLWVPIVDGENNRDIVRYRGWATTAISYNQKEKFNTSLVLNKRGGNILNTNITVNFAYRLFHDENQYLFFEFYNGYGEGLLDYNQFHQRFRLGFVIKPNFRFIY</sequence>
<evidence type="ECO:0000256" key="19">
    <source>
        <dbReference type="PIRSR" id="PIRSR603187-1"/>
    </source>
</evidence>
<keyword evidence="11" id="KW-0732">Signal</keyword>
<dbReference type="AlphaFoldDB" id="A0A2V3PH47"/>
<dbReference type="SUPFAM" id="SSF56931">
    <property type="entry name" value="Outer membrane phospholipase A (OMPLA)"/>
    <property type="match status" value="1"/>
</dbReference>
<proteinExistence type="inferred from homology"/>
<dbReference type="GO" id="GO:0016042">
    <property type="term" value="P:lipid catabolic process"/>
    <property type="evidence" value="ECO:0007669"/>
    <property type="project" value="UniProtKB-KW"/>
</dbReference>
<evidence type="ECO:0000256" key="16">
    <source>
        <dbReference type="ARBA" id="ARBA00023136"/>
    </source>
</evidence>
<evidence type="ECO:0000256" key="10">
    <source>
        <dbReference type="ARBA" id="ARBA00022723"/>
    </source>
</evidence>
<dbReference type="PANTHER" id="PTHR40457:SF1">
    <property type="entry name" value="PHOSPHOLIPASE A1"/>
    <property type="match status" value="1"/>
</dbReference>
<comment type="caution">
    <text evidence="21">The sequence shown here is derived from an EMBL/GenBank/DDBJ whole genome shotgun (WGS) entry which is preliminary data.</text>
</comment>
<evidence type="ECO:0000256" key="9">
    <source>
        <dbReference type="ARBA" id="ARBA00022692"/>
    </source>
</evidence>
<name>A0A2V3PH47_9BACT</name>
<organism evidence="21 22">
    <name type="scientific">Dysgonomonas alginatilytica</name>
    <dbReference type="NCBI Taxonomy" id="1605892"/>
    <lineage>
        <taxon>Bacteria</taxon>
        <taxon>Pseudomonadati</taxon>
        <taxon>Bacteroidota</taxon>
        <taxon>Bacteroidia</taxon>
        <taxon>Bacteroidales</taxon>
        <taxon>Dysgonomonadaceae</taxon>
        <taxon>Dysgonomonas</taxon>
    </lineage>
</organism>
<dbReference type="PRINTS" id="PR01486">
    <property type="entry name" value="PHPHLIPASEA1"/>
</dbReference>
<feature type="active site" description="Nucleophile" evidence="19">
    <location>
        <position position="191"/>
    </location>
</feature>
<dbReference type="GO" id="GO:0009279">
    <property type="term" value="C:cell outer membrane"/>
    <property type="evidence" value="ECO:0007669"/>
    <property type="project" value="UniProtKB-SubCell"/>
</dbReference>
<keyword evidence="9" id="KW-0812">Transmembrane</keyword>
<dbReference type="Gene3D" id="2.40.230.10">
    <property type="entry name" value="Phospholipase A1"/>
    <property type="match status" value="1"/>
</dbReference>
<evidence type="ECO:0000256" key="13">
    <source>
        <dbReference type="ARBA" id="ARBA00022837"/>
    </source>
</evidence>
<comment type="catalytic activity">
    <reaction evidence="1">
        <text>a 1,2-diacyl-sn-glycero-3-phosphocholine + H2O = a 2-acyl-sn-glycero-3-phosphocholine + a fatty acid + H(+)</text>
        <dbReference type="Rhea" id="RHEA:18689"/>
        <dbReference type="ChEBI" id="CHEBI:15377"/>
        <dbReference type="ChEBI" id="CHEBI:15378"/>
        <dbReference type="ChEBI" id="CHEBI:28868"/>
        <dbReference type="ChEBI" id="CHEBI:57643"/>
        <dbReference type="ChEBI" id="CHEBI:57875"/>
        <dbReference type="EC" id="3.1.1.32"/>
    </reaction>
</comment>
<keyword evidence="15" id="KW-0443">Lipid metabolism</keyword>
<comment type="similarity">
    <text evidence="4">Belongs to the phospholipase A1 family.</text>
</comment>
<evidence type="ECO:0000256" key="5">
    <source>
        <dbReference type="ARBA" id="ARBA00011702"/>
    </source>
</evidence>
<comment type="subcellular location">
    <subcellularLocation>
        <location evidence="3">Cell outer membrane</location>
        <topology evidence="3">Multi-pass membrane protein</topology>
    </subcellularLocation>
</comment>
<evidence type="ECO:0000313" key="21">
    <source>
        <dbReference type="EMBL" id="PXV57119.1"/>
    </source>
</evidence>
<dbReference type="InterPro" id="IPR036541">
    <property type="entry name" value="PLipase_A1_sf"/>
</dbReference>
<comment type="subunit">
    <text evidence="5">Homodimer; dimerization is reversible, and the dimeric form is the active one.</text>
</comment>
<evidence type="ECO:0000256" key="2">
    <source>
        <dbReference type="ARBA" id="ARBA00001604"/>
    </source>
</evidence>
<keyword evidence="12" id="KW-0378">Hydrolase</keyword>
<dbReference type="GO" id="GO:0008970">
    <property type="term" value="F:phospholipase A1 activity"/>
    <property type="evidence" value="ECO:0007669"/>
    <property type="project" value="UniProtKB-EC"/>
</dbReference>
<keyword evidence="22" id="KW-1185">Reference proteome</keyword>